<gene>
    <name evidence="1" type="ORF">RND81_06G033600</name>
</gene>
<sequence length="107" mass="12752">MYKFTTQIFRYHKLNTHKLQVTCPNWQILKTPKSKITYVVQITIEEPLQIHNFAQILKTPSLKLHISPPNHPNFNKPQQFSLNFHLITTIMIKIKNIKYQISKIKKL</sequence>
<dbReference type="Proteomes" id="UP001443914">
    <property type="component" value="Unassembled WGS sequence"/>
</dbReference>
<accession>A0AAW1K794</accession>
<reference evidence="1" key="1">
    <citation type="submission" date="2024-03" db="EMBL/GenBank/DDBJ databases">
        <title>WGS assembly of Saponaria officinalis var. Norfolk2.</title>
        <authorList>
            <person name="Jenkins J."/>
            <person name="Shu S."/>
            <person name="Grimwood J."/>
            <person name="Barry K."/>
            <person name="Goodstein D."/>
            <person name="Schmutz J."/>
            <person name="Leebens-Mack J."/>
            <person name="Osbourn A."/>
        </authorList>
    </citation>
    <scope>NUCLEOTIDE SEQUENCE [LARGE SCALE GENOMIC DNA]</scope>
    <source>
        <strain evidence="1">JIC</strain>
    </source>
</reference>
<proteinExistence type="predicted"/>
<dbReference type="EMBL" id="JBDFQZ010000006">
    <property type="protein sequence ID" value="KAK9713533.1"/>
    <property type="molecule type" value="Genomic_DNA"/>
</dbReference>
<name>A0AAW1K794_SAPOF</name>
<keyword evidence="2" id="KW-1185">Reference proteome</keyword>
<dbReference type="AlphaFoldDB" id="A0AAW1K794"/>
<evidence type="ECO:0000313" key="2">
    <source>
        <dbReference type="Proteomes" id="UP001443914"/>
    </source>
</evidence>
<comment type="caution">
    <text evidence="1">The sequence shown here is derived from an EMBL/GenBank/DDBJ whole genome shotgun (WGS) entry which is preliminary data.</text>
</comment>
<evidence type="ECO:0000313" key="1">
    <source>
        <dbReference type="EMBL" id="KAK9713533.1"/>
    </source>
</evidence>
<protein>
    <submittedName>
        <fullName evidence="1">Uncharacterized protein</fullName>
    </submittedName>
</protein>
<organism evidence="1 2">
    <name type="scientific">Saponaria officinalis</name>
    <name type="common">Common soapwort</name>
    <name type="synonym">Lychnis saponaria</name>
    <dbReference type="NCBI Taxonomy" id="3572"/>
    <lineage>
        <taxon>Eukaryota</taxon>
        <taxon>Viridiplantae</taxon>
        <taxon>Streptophyta</taxon>
        <taxon>Embryophyta</taxon>
        <taxon>Tracheophyta</taxon>
        <taxon>Spermatophyta</taxon>
        <taxon>Magnoliopsida</taxon>
        <taxon>eudicotyledons</taxon>
        <taxon>Gunneridae</taxon>
        <taxon>Pentapetalae</taxon>
        <taxon>Caryophyllales</taxon>
        <taxon>Caryophyllaceae</taxon>
        <taxon>Caryophylleae</taxon>
        <taxon>Saponaria</taxon>
    </lineage>
</organism>